<comment type="caution">
    <text evidence="1">The sequence shown here is derived from an EMBL/GenBank/DDBJ whole genome shotgun (WGS) entry which is preliminary data.</text>
</comment>
<gene>
    <name evidence="1" type="ORF">M9H77_16194</name>
</gene>
<evidence type="ECO:0000313" key="1">
    <source>
        <dbReference type="EMBL" id="KAI5666341.1"/>
    </source>
</evidence>
<evidence type="ECO:0000313" key="2">
    <source>
        <dbReference type="Proteomes" id="UP001060085"/>
    </source>
</evidence>
<dbReference type="EMBL" id="CM044704">
    <property type="protein sequence ID" value="KAI5666341.1"/>
    <property type="molecule type" value="Genomic_DNA"/>
</dbReference>
<accession>A0ACC0AZX5</accession>
<sequence>MSNFLQTPWQIGNGISSNYEQLKLALATSTSNPCLRHPSKKNRRMSLQKFLQSLRTVKRFHLPNPSLNPKAKIAETIISTILITSTWQPIPTTTTTLLSNLTPNLVHLILSDPHVKTPKCIDFFYFLVKNQSLLSFKLNLDTHLTLLCRLVKSRNLVDAENLLAALLIHENVRCPFSAVASFFENNSVKPFISVKVFNLMLKVYSDNQEFEKAAEAFGYMRNNGIEINERTCTIYLINLMRSDQLELGLEFFYQMLESDIEVSVFSLTVVVDGLCKSGEIDRATELVEEMVAKGIKPNIVTYNTLVDACAKRWSFNELDKILILMRKQGVDFSVETYRFLIDGFSSYGKIEDSEKMVFEMLDKGFKVETYTYNLIINGYCRLGNIERAFSLFCTMVEREVYPNVDTYSTLVSSFCKSGQMETVNELLEEMQSARIELTHGVFDTLIDAYCQQRMIDEAFCFLILMQKRGFIADFSIYEMVINGLYESDQHEELNLLLSNLVKRGMVIEVSKFIASIESSTRQKDQRAVENSDFGDKEIEMSSTSDLIESIGPILEAKDSPEGLTCLLARYHF</sequence>
<dbReference type="Proteomes" id="UP001060085">
    <property type="component" value="Linkage Group LG04"/>
</dbReference>
<protein>
    <submittedName>
        <fullName evidence="1">Uncharacterized protein</fullName>
    </submittedName>
</protein>
<organism evidence="1 2">
    <name type="scientific">Catharanthus roseus</name>
    <name type="common">Madagascar periwinkle</name>
    <name type="synonym">Vinca rosea</name>
    <dbReference type="NCBI Taxonomy" id="4058"/>
    <lineage>
        <taxon>Eukaryota</taxon>
        <taxon>Viridiplantae</taxon>
        <taxon>Streptophyta</taxon>
        <taxon>Embryophyta</taxon>
        <taxon>Tracheophyta</taxon>
        <taxon>Spermatophyta</taxon>
        <taxon>Magnoliopsida</taxon>
        <taxon>eudicotyledons</taxon>
        <taxon>Gunneridae</taxon>
        <taxon>Pentapetalae</taxon>
        <taxon>asterids</taxon>
        <taxon>lamiids</taxon>
        <taxon>Gentianales</taxon>
        <taxon>Apocynaceae</taxon>
        <taxon>Rauvolfioideae</taxon>
        <taxon>Vinceae</taxon>
        <taxon>Catharanthinae</taxon>
        <taxon>Catharanthus</taxon>
    </lineage>
</organism>
<keyword evidence="2" id="KW-1185">Reference proteome</keyword>
<proteinExistence type="predicted"/>
<reference evidence="2" key="1">
    <citation type="journal article" date="2023" name="Nat. Plants">
        <title>Single-cell RNA sequencing provides a high-resolution roadmap for understanding the multicellular compartmentation of specialized metabolism.</title>
        <authorList>
            <person name="Sun S."/>
            <person name="Shen X."/>
            <person name="Li Y."/>
            <person name="Li Y."/>
            <person name="Wang S."/>
            <person name="Li R."/>
            <person name="Zhang H."/>
            <person name="Shen G."/>
            <person name="Guo B."/>
            <person name="Wei J."/>
            <person name="Xu J."/>
            <person name="St-Pierre B."/>
            <person name="Chen S."/>
            <person name="Sun C."/>
        </authorList>
    </citation>
    <scope>NUCLEOTIDE SEQUENCE [LARGE SCALE GENOMIC DNA]</scope>
</reference>
<name>A0ACC0AZX5_CATRO</name>